<sequence length="228" mass="26073">MDLFSNINLDEAVVKIPWVLRLLKTLDNQSQGCKEKLDEEKVLEEIKENSKGGAYPYPLVENNSIPDATELPDIILCFDDRKKSQYFFEEISLDKAFKVIEIGLGLIYDMLYPKATIIHSFLRPGFRLLSFCFTGITLALFSVIDMHNFSSIDLVLTFLLLSVAILLELCAFLLLLSSDWTDIWLGRRATTSVPRAIIHKAITCLQLPKQPRWSNYVTIQSIKLFPPR</sequence>
<name>A0AAW0K6R4_QUESU</name>
<dbReference type="InterPro" id="IPR025315">
    <property type="entry name" value="DUF4220"/>
</dbReference>
<evidence type="ECO:0000313" key="4">
    <source>
        <dbReference type="Proteomes" id="UP000237347"/>
    </source>
</evidence>
<dbReference type="AlphaFoldDB" id="A0AAW0K6R4"/>
<organism evidence="3 4">
    <name type="scientific">Quercus suber</name>
    <name type="common">Cork oak</name>
    <dbReference type="NCBI Taxonomy" id="58331"/>
    <lineage>
        <taxon>Eukaryota</taxon>
        <taxon>Viridiplantae</taxon>
        <taxon>Streptophyta</taxon>
        <taxon>Embryophyta</taxon>
        <taxon>Tracheophyta</taxon>
        <taxon>Spermatophyta</taxon>
        <taxon>Magnoliopsida</taxon>
        <taxon>eudicotyledons</taxon>
        <taxon>Gunneridae</taxon>
        <taxon>Pentapetalae</taxon>
        <taxon>rosids</taxon>
        <taxon>fabids</taxon>
        <taxon>Fagales</taxon>
        <taxon>Fagaceae</taxon>
        <taxon>Quercus</taxon>
    </lineage>
</organism>
<feature type="transmembrane region" description="Helical" evidence="1">
    <location>
        <begin position="156"/>
        <end position="177"/>
    </location>
</feature>
<dbReference type="Proteomes" id="UP000237347">
    <property type="component" value="Unassembled WGS sequence"/>
</dbReference>
<keyword evidence="1" id="KW-0812">Transmembrane</keyword>
<accession>A0AAW0K6R4</accession>
<protein>
    <recommendedName>
        <fullName evidence="2">DUF4220 domain-containing protein</fullName>
    </recommendedName>
</protein>
<evidence type="ECO:0000259" key="2">
    <source>
        <dbReference type="Pfam" id="PF13968"/>
    </source>
</evidence>
<gene>
    <name evidence="3" type="ORF">CFP56_024814</name>
</gene>
<feature type="transmembrane region" description="Helical" evidence="1">
    <location>
        <begin position="126"/>
        <end position="144"/>
    </location>
</feature>
<dbReference type="PANTHER" id="PTHR31325">
    <property type="entry name" value="OS01G0798800 PROTEIN-RELATED"/>
    <property type="match status" value="1"/>
</dbReference>
<dbReference type="EMBL" id="PKMF04000391">
    <property type="protein sequence ID" value="KAK7834194.1"/>
    <property type="molecule type" value="Genomic_DNA"/>
</dbReference>
<keyword evidence="1" id="KW-0472">Membrane</keyword>
<keyword evidence="4" id="KW-1185">Reference proteome</keyword>
<dbReference type="Pfam" id="PF13968">
    <property type="entry name" value="DUF4220"/>
    <property type="match status" value="1"/>
</dbReference>
<reference evidence="3 4" key="1">
    <citation type="journal article" date="2018" name="Sci. Data">
        <title>The draft genome sequence of cork oak.</title>
        <authorList>
            <person name="Ramos A.M."/>
            <person name="Usie A."/>
            <person name="Barbosa P."/>
            <person name="Barros P.M."/>
            <person name="Capote T."/>
            <person name="Chaves I."/>
            <person name="Simoes F."/>
            <person name="Abreu I."/>
            <person name="Carrasquinho I."/>
            <person name="Faro C."/>
            <person name="Guimaraes J.B."/>
            <person name="Mendonca D."/>
            <person name="Nobrega F."/>
            <person name="Rodrigues L."/>
            <person name="Saibo N.J.M."/>
            <person name="Varela M.C."/>
            <person name="Egas C."/>
            <person name="Matos J."/>
            <person name="Miguel C.M."/>
            <person name="Oliveira M.M."/>
            <person name="Ricardo C.P."/>
            <person name="Goncalves S."/>
        </authorList>
    </citation>
    <scope>NUCLEOTIDE SEQUENCE [LARGE SCALE GENOMIC DNA]</scope>
    <source>
        <strain evidence="4">cv. HL8</strain>
    </source>
</reference>
<proteinExistence type="predicted"/>
<feature type="domain" description="DUF4220" evidence="2">
    <location>
        <begin position="75"/>
        <end position="217"/>
    </location>
</feature>
<evidence type="ECO:0000313" key="3">
    <source>
        <dbReference type="EMBL" id="KAK7834194.1"/>
    </source>
</evidence>
<evidence type="ECO:0000256" key="1">
    <source>
        <dbReference type="SAM" id="Phobius"/>
    </source>
</evidence>
<keyword evidence="1" id="KW-1133">Transmembrane helix</keyword>
<comment type="caution">
    <text evidence="3">The sequence shown here is derived from an EMBL/GenBank/DDBJ whole genome shotgun (WGS) entry which is preliminary data.</text>
</comment>